<feature type="non-terminal residue" evidence="1">
    <location>
        <position position="361"/>
    </location>
</feature>
<protein>
    <submittedName>
        <fullName evidence="1">GPI transamidase component</fullName>
    </submittedName>
</protein>
<evidence type="ECO:0000313" key="2">
    <source>
        <dbReference type="Proteomes" id="UP001139981"/>
    </source>
</evidence>
<keyword evidence="2" id="KW-1185">Reference proteome</keyword>
<organism evidence="1 2">
    <name type="scientific">Coemansia aciculifera</name>
    <dbReference type="NCBI Taxonomy" id="417176"/>
    <lineage>
        <taxon>Eukaryota</taxon>
        <taxon>Fungi</taxon>
        <taxon>Fungi incertae sedis</taxon>
        <taxon>Zoopagomycota</taxon>
        <taxon>Kickxellomycotina</taxon>
        <taxon>Kickxellomycetes</taxon>
        <taxon>Kickxellales</taxon>
        <taxon>Kickxellaceae</taxon>
        <taxon>Coemansia</taxon>
    </lineage>
</organism>
<comment type="caution">
    <text evidence="1">The sequence shown here is derived from an EMBL/GenBank/DDBJ whole genome shotgun (WGS) entry which is preliminary data.</text>
</comment>
<reference evidence="1" key="1">
    <citation type="submission" date="2022-07" db="EMBL/GenBank/DDBJ databases">
        <title>Phylogenomic reconstructions and comparative analyses of Kickxellomycotina fungi.</title>
        <authorList>
            <person name="Reynolds N.K."/>
            <person name="Stajich J.E."/>
            <person name="Barry K."/>
            <person name="Grigoriev I.V."/>
            <person name="Crous P."/>
            <person name="Smith M.E."/>
        </authorList>
    </citation>
    <scope>NUCLEOTIDE SEQUENCE</scope>
    <source>
        <strain evidence="1">CBS 190363</strain>
    </source>
</reference>
<proteinExistence type="predicted"/>
<evidence type="ECO:0000313" key="1">
    <source>
        <dbReference type="EMBL" id="KAJ2879277.1"/>
    </source>
</evidence>
<dbReference type="EMBL" id="JANBVB010003349">
    <property type="protein sequence ID" value="KAJ2879277.1"/>
    <property type="molecule type" value="Genomic_DNA"/>
</dbReference>
<sequence length="361" mass="39101">MAALGDRLCALVGRRRNSNNDSSGESKTIISVQQDRRVVVASILLLLLLGLPLWWTTTRVYRAQLPATEIASFAPDQELVVPFCFYVDTSSELPVKTENIERIAQDLLDKQRTQYAPGEWRVRYTAHIQHSANAPDVPGHYLLRVRKAAAAAHPRVDFGVGRTADVLVAASTDGQQREAAVARLVADIIGKEESQVRDKSGARRALKYAPEYSVTFTLLNEDPVGGASVGWDIEGAADAFVRPFADALRPLARLAISTQVLHHAGPPPVKPLVDGSGGTVLTPDMLPHFANSPWWNLASTDPIAPTINFILYVPALHSQPMRIVADKKQRPSDTNNAFVVSQWGGIAIANLPAGTKAGSSV</sequence>
<dbReference type="Proteomes" id="UP001139981">
    <property type="component" value="Unassembled WGS sequence"/>
</dbReference>
<name>A0ACC1LUF9_9FUNG</name>
<accession>A0ACC1LUF9</accession>
<gene>
    <name evidence="1" type="primary">GPI17</name>
    <name evidence="1" type="ORF">IWW38_006147</name>
</gene>